<keyword evidence="2" id="KW-1185">Reference proteome</keyword>
<accession>A0A1H8BG39</accession>
<evidence type="ECO:0000313" key="1">
    <source>
        <dbReference type="EMBL" id="SEM81803.1"/>
    </source>
</evidence>
<protein>
    <submittedName>
        <fullName evidence="1">Uncharacterized protein</fullName>
    </submittedName>
</protein>
<evidence type="ECO:0000313" key="2">
    <source>
        <dbReference type="Proteomes" id="UP000183015"/>
    </source>
</evidence>
<reference evidence="2" key="1">
    <citation type="submission" date="2016-10" db="EMBL/GenBank/DDBJ databases">
        <authorList>
            <person name="Varghese N."/>
        </authorList>
    </citation>
    <scope>NUCLEOTIDE SEQUENCE [LARGE SCALE GENOMIC DNA]</scope>
    <source>
        <strain evidence="2">DSM 45096 / BCRC 16803 / CGMCC 4.1857 / CIP 109030 / JCM 12277 / KCTC 19219 / NBRC 100920 / 33214</strain>
    </source>
</reference>
<organism evidence="1 2">
    <name type="scientific">Streptacidiphilus jiangxiensis</name>
    <dbReference type="NCBI Taxonomy" id="235985"/>
    <lineage>
        <taxon>Bacteria</taxon>
        <taxon>Bacillati</taxon>
        <taxon>Actinomycetota</taxon>
        <taxon>Actinomycetes</taxon>
        <taxon>Kitasatosporales</taxon>
        <taxon>Streptomycetaceae</taxon>
        <taxon>Streptacidiphilus</taxon>
    </lineage>
</organism>
<name>A0A1H8BG39_STRJI</name>
<dbReference type="STRING" id="235985.SAMN05414137_1653"/>
<proteinExistence type="predicted"/>
<dbReference type="EMBL" id="FOAZ01000065">
    <property type="protein sequence ID" value="SEM81803.1"/>
    <property type="molecule type" value="Genomic_DNA"/>
</dbReference>
<gene>
    <name evidence="1" type="ORF">SAMN05414137_1653</name>
</gene>
<dbReference type="Proteomes" id="UP000183015">
    <property type="component" value="Unassembled WGS sequence"/>
</dbReference>
<sequence>MVVLADGDVVRFEVDGDALLLAAGELVGAAVGQVADVEGGKEQEIPVG</sequence>
<dbReference type="RefSeq" id="WP_161791292.1">
    <property type="nucleotide sequence ID" value="NZ_BBPN01000022.1"/>
</dbReference>
<dbReference type="AlphaFoldDB" id="A0A1H8BG39"/>